<gene>
    <name evidence="4" type="ordered locus">Hoch_3941</name>
</gene>
<dbReference type="PANTHER" id="PTHR14084">
    <property type="entry name" value="KYNURENINASE"/>
    <property type="match status" value="1"/>
</dbReference>
<dbReference type="AlphaFoldDB" id="D0LI61"/>
<dbReference type="GO" id="GO:0005737">
    <property type="term" value="C:cytoplasm"/>
    <property type="evidence" value="ECO:0007669"/>
    <property type="project" value="InterPro"/>
</dbReference>
<reference evidence="4 5" key="1">
    <citation type="journal article" date="2010" name="Stand. Genomic Sci.">
        <title>Complete genome sequence of Haliangium ochraceum type strain (SMP-2).</title>
        <authorList>
            <consortium name="US DOE Joint Genome Institute (JGI-PGF)"/>
            <person name="Ivanova N."/>
            <person name="Daum C."/>
            <person name="Lang E."/>
            <person name="Abt B."/>
            <person name="Kopitz M."/>
            <person name="Saunders E."/>
            <person name="Lapidus A."/>
            <person name="Lucas S."/>
            <person name="Glavina Del Rio T."/>
            <person name="Nolan M."/>
            <person name="Tice H."/>
            <person name="Copeland A."/>
            <person name="Cheng J.F."/>
            <person name="Chen F."/>
            <person name="Bruce D."/>
            <person name="Goodwin L."/>
            <person name="Pitluck S."/>
            <person name="Mavromatis K."/>
            <person name="Pati A."/>
            <person name="Mikhailova N."/>
            <person name="Chen A."/>
            <person name="Palaniappan K."/>
            <person name="Land M."/>
            <person name="Hauser L."/>
            <person name="Chang Y.J."/>
            <person name="Jeffries C.D."/>
            <person name="Detter J.C."/>
            <person name="Brettin T."/>
            <person name="Rohde M."/>
            <person name="Goker M."/>
            <person name="Bristow J."/>
            <person name="Markowitz V."/>
            <person name="Eisen J.A."/>
            <person name="Hugenholtz P."/>
            <person name="Kyrpides N.C."/>
            <person name="Klenk H.P."/>
        </authorList>
    </citation>
    <scope>NUCLEOTIDE SEQUENCE [LARGE SCALE GENOMIC DNA]</scope>
    <source>
        <strain evidence="5">DSM 14365 / CIP 107738 / JCM 11303 / AJ 13395 / SMP-2</strain>
    </source>
</reference>
<keyword evidence="3" id="KW-0663">Pyridoxal phosphate</keyword>
<organism evidence="4 5">
    <name type="scientific">Haliangium ochraceum (strain DSM 14365 / JCM 11303 / SMP-2)</name>
    <dbReference type="NCBI Taxonomy" id="502025"/>
    <lineage>
        <taxon>Bacteria</taxon>
        <taxon>Pseudomonadati</taxon>
        <taxon>Myxococcota</taxon>
        <taxon>Polyangia</taxon>
        <taxon>Haliangiales</taxon>
        <taxon>Kofleriaceae</taxon>
        <taxon>Haliangium</taxon>
    </lineage>
</organism>
<dbReference type="EMBL" id="CP001804">
    <property type="protein sequence ID" value="ACY16440.1"/>
    <property type="molecule type" value="Genomic_DNA"/>
</dbReference>
<dbReference type="OrthoDB" id="5501089at2"/>
<evidence type="ECO:0000313" key="4">
    <source>
        <dbReference type="EMBL" id="ACY16440.1"/>
    </source>
</evidence>
<dbReference type="GO" id="GO:0019441">
    <property type="term" value="P:L-tryptophan catabolic process to kynurenine"/>
    <property type="evidence" value="ECO:0007669"/>
    <property type="project" value="TreeGrafter"/>
</dbReference>
<dbReference type="PANTHER" id="PTHR14084:SF0">
    <property type="entry name" value="KYNURENINASE"/>
    <property type="match status" value="1"/>
</dbReference>
<protein>
    <recommendedName>
        <fullName evidence="6">Aminotransferase class V</fullName>
    </recommendedName>
</protein>
<keyword evidence="5" id="KW-1185">Reference proteome</keyword>
<evidence type="ECO:0008006" key="6">
    <source>
        <dbReference type="Google" id="ProtNLM"/>
    </source>
</evidence>
<accession>D0LI61</accession>
<dbReference type="GO" id="GO:0030170">
    <property type="term" value="F:pyridoxal phosphate binding"/>
    <property type="evidence" value="ECO:0007669"/>
    <property type="project" value="InterPro"/>
</dbReference>
<dbReference type="SUPFAM" id="SSF53383">
    <property type="entry name" value="PLP-dependent transferases"/>
    <property type="match status" value="1"/>
</dbReference>
<dbReference type="GO" id="GO:0009435">
    <property type="term" value="P:NAD+ biosynthetic process"/>
    <property type="evidence" value="ECO:0007669"/>
    <property type="project" value="InterPro"/>
</dbReference>
<evidence type="ECO:0000256" key="2">
    <source>
        <dbReference type="ARBA" id="ARBA00022801"/>
    </source>
</evidence>
<dbReference type="Proteomes" id="UP000001880">
    <property type="component" value="Chromosome"/>
</dbReference>
<dbReference type="InterPro" id="IPR015422">
    <property type="entry name" value="PyrdxlP-dep_Trfase_small"/>
</dbReference>
<dbReference type="HOGENOM" id="CLU_003433_2_1_7"/>
<evidence type="ECO:0000256" key="1">
    <source>
        <dbReference type="ARBA" id="ARBA00022642"/>
    </source>
</evidence>
<dbReference type="InterPro" id="IPR015424">
    <property type="entry name" value="PyrdxlP-dep_Trfase"/>
</dbReference>
<proteinExistence type="predicted"/>
<dbReference type="Pfam" id="PF22580">
    <property type="entry name" value="KYNU_C"/>
    <property type="match status" value="1"/>
</dbReference>
<dbReference type="Gene3D" id="3.90.1150.10">
    <property type="entry name" value="Aspartate Aminotransferase, domain 1"/>
    <property type="match status" value="1"/>
</dbReference>
<dbReference type="InterPro" id="IPR015421">
    <property type="entry name" value="PyrdxlP-dep_Trfase_major"/>
</dbReference>
<sequence>MTQAAPLPSAAEIDALAARLRPHYRRFLDACAGEVLLTAHSHQAWPDVSREGHMAAWDDAARLADRKWSRILDEVLPAFRERVAQRLGSSRPRDLAIAPNTHELVYRLASCFPRDATVLTSDAEFHSLRRQLVRLSEDGTKVVNVATAGDDFGARFLAAIDEHRPSWVALSQVLFTNSRIVTELPRILAALAARQVPALVDAYHAFNVVPMDVDAWPGTVFVTGGGYKYAQSGEGACWMLLPADAERYRPRQTGWFADFAHLEEGASAVEYGPGGQRFFGSTFDAAGIYRGLYVLRWMDEMGLTPSVLAAHAQARTQRIVDAFDRLALERAGLRLASPREPERRGGFVAIASEGASALAAALAEAGVRSDVRGHLLRLGPAPYLDCGDIDRAMDALAAAAARG</sequence>
<dbReference type="Gene3D" id="3.40.640.10">
    <property type="entry name" value="Type I PLP-dependent aspartate aminotransferase-like (Major domain)"/>
    <property type="match status" value="1"/>
</dbReference>
<dbReference type="STRING" id="502025.Hoch_3941"/>
<evidence type="ECO:0000313" key="5">
    <source>
        <dbReference type="Proteomes" id="UP000001880"/>
    </source>
</evidence>
<dbReference type="GO" id="GO:0043420">
    <property type="term" value="P:anthranilate metabolic process"/>
    <property type="evidence" value="ECO:0007669"/>
    <property type="project" value="TreeGrafter"/>
</dbReference>
<name>D0LI61_HALO1</name>
<keyword evidence="1" id="KW-0662">Pyridine nucleotide biosynthesis</keyword>
<evidence type="ECO:0000256" key="3">
    <source>
        <dbReference type="ARBA" id="ARBA00022898"/>
    </source>
</evidence>
<dbReference type="InterPro" id="IPR010111">
    <property type="entry name" value="Kynureninase"/>
</dbReference>
<dbReference type="GO" id="GO:0030429">
    <property type="term" value="F:kynureninase activity"/>
    <property type="evidence" value="ECO:0007669"/>
    <property type="project" value="InterPro"/>
</dbReference>
<dbReference type="RefSeq" id="WP_012829039.1">
    <property type="nucleotide sequence ID" value="NC_013440.1"/>
</dbReference>
<keyword evidence="2" id="KW-0378">Hydrolase</keyword>
<dbReference type="KEGG" id="hoh:Hoch_3941"/>
<dbReference type="eggNOG" id="COG0520">
    <property type="taxonomic scope" value="Bacteria"/>
</dbReference>